<dbReference type="InParanoid" id="A0A167QJA7"/>
<sequence length="113" mass="12484">MPPHPYSNAECVTVSKNGPASKSKRHIVQHCSPVCFSESGKSNIQNIIWTHYWEVEGIEVDIEDDAQEIQKETWNKDMKDGSGGKGVTQKTITNVTGGNKLGHIPKGIPLGRW</sequence>
<dbReference type="GeneID" id="29001295"/>
<reference evidence="3" key="1">
    <citation type="submission" date="2015-06" db="EMBL/GenBank/DDBJ databases">
        <title>Expansion of signal transduction pathways in fungi by whole-genome duplication.</title>
        <authorList>
            <consortium name="DOE Joint Genome Institute"/>
            <person name="Corrochano L.M."/>
            <person name="Kuo A."/>
            <person name="Marcet-Houben M."/>
            <person name="Polaino S."/>
            <person name="Salamov A."/>
            <person name="Villalobos J.M."/>
            <person name="Alvarez M.I."/>
            <person name="Avalos J."/>
            <person name="Benito E.P."/>
            <person name="Benoit I."/>
            <person name="Burger G."/>
            <person name="Camino L.P."/>
            <person name="Canovas D."/>
            <person name="Cerda-Olmedo E."/>
            <person name="Cheng J.-F."/>
            <person name="Dominguez A."/>
            <person name="Elias M."/>
            <person name="Eslava A.P."/>
            <person name="Glaser F."/>
            <person name="Grimwood J."/>
            <person name="Gutierrez G."/>
            <person name="Heitman J."/>
            <person name="Henrissat B."/>
            <person name="Iturriaga E.A."/>
            <person name="Lang B.F."/>
            <person name="Lavin J.L."/>
            <person name="Lee S."/>
            <person name="Li W."/>
            <person name="Lindquist E."/>
            <person name="Lopez-Garcia S."/>
            <person name="Luque E.M."/>
            <person name="Marcos A.T."/>
            <person name="Martin J."/>
            <person name="McCluskey K."/>
            <person name="Medina H.R."/>
            <person name="Miralles-Duran A."/>
            <person name="Miyazaki A."/>
            <person name="Munoz-Torres E."/>
            <person name="Oguiza J.A."/>
            <person name="Ohm R."/>
            <person name="Olmedo M."/>
            <person name="Orejas M."/>
            <person name="Ortiz-Castellanos L."/>
            <person name="Pisabarro A.G."/>
            <person name="Rodriguez-Romero J."/>
            <person name="Ruiz-Herrera J."/>
            <person name="Ruiz-Vazquez R."/>
            <person name="Sanz C."/>
            <person name="Schackwitz W."/>
            <person name="Schmutz J."/>
            <person name="Shahriari M."/>
            <person name="Shelest E."/>
            <person name="Silva-Franco F."/>
            <person name="Soanes D."/>
            <person name="Syed K."/>
            <person name="Tagua V.G."/>
            <person name="Talbot N.J."/>
            <person name="Thon M."/>
            <person name="De vries R.P."/>
            <person name="Wiebenga A."/>
            <person name="Yadav J.S."/>
            <person name="Braun E.L."/>
            <person name="Baker S."/>
            <person name="Garre V."/>
            <person name="Horwitz B."/>
            <person name="Torres-Martinez S."/>
            <person name="Idnurm A."/>
            <person name="Herrera-Estrella A."/>
            <person name="Gabaldon T."/>
            <person name="Grigoriev I.V."/>
        </authorList>
    </citation>
    <scope>NUCLEOTIDE SEQUENCE [LARGE SCALE GENOMIC DNA]</scope>
    <source>
        <strain evidence="3">NRRL 1555(-)</strain>
    </source>
</reference>
<keyword evidence="3" id="KW-1185">Reference proteome</keyword>
<dbReference type="VEuPathDB" id="FungiDB:PHYBLDRAFT_58831"/>
<feature type="compositionally biased region" description="Polar residues" evidence="1">
    <location>
        <begin position="88"/>
        <end position="97"/>
    </location>
</feature>
<dbReference type="Proteomes" id="UP000077315">
    <property type="component" value="Unassembled WGS sequence"/>
</dbReference>
<dbReference type="AlphaFoldDB" id="A0A167QJA7"/>
<proteinExistence type="predicted"/>
<dbReference type="RefSeq" id="XP_018297824.1">
    <property type="nucleotide sequence ID" value="XM_018440389.1"/>
</dbReference>
<name>A0A167QJA7_PHYB8</name>
<accession>A0A167QJA7</accession>
<organism evidence="2 3">
    <name type="scientific">Phycomyces blakesleeanus (strain ATCC 8743b / DSM 1359 / FGSC 10004 / NBRC 33097 / NRRL 1555)</name>
    <dbReference type="NCBI Taxonomy" id="763407"/>
    <lineage>
        <taxon>Eukaryota</taxon>
        <taxon>Fungi</taxon>
        <taxon>Fungi incertae sedis</taxon>
        <taxon>Mucoromycota</taxon>
        <taxon>Mucoromycotina</taxon>
        <taxon>Mucoromycetes</taxon>
        <taxon>Mucorales</taxon>
        <taxon>Phycomycetaceae</taxon>
        <taxon>Phycomyces</taxon>
    </lineage>
</organism>
<dbReference type="EMBL" id="KV440972">
    <property type="protein sequence ID" value="OAD79784.1"/>
    <property type="molecule type" value="Genomic_DNA"/>
</dbReference>
<evidence type="ECO:0000313" key="3">
    <source>
        <dbReference type="Proteomes" id="UP000077315"/>
    </source>
</evidence>
<feature type="region of interest" description="Disordered" evidence="1">
    <location>
        <begin position="74"/>
        <end position="113"/>
    </location>
</feature>
<protein>
    <submittedName>
        <fullName evidence="2">Uncharacterized protein</fullName>
    </submittedName>
</protein>
<gene>
    <name evidence="2" type="ORF">PHYBLDRAFT_58831</name>
</gene>
<evidence type="ECO:0000313" key="2">
    <source>
        <dbReference type="EMBL" id="OAD79784.1"/>
    </source>
</evidence>
<evidence type="ECO:0000256" key="1">
    <source>
        <dbReference type="SAM" id="MobiDB-lite"/>
    </source>
</evidence>